<gene>
    <name evidence="1" type="ORF">METZ01_LOCUS397526</name>
</gene>
<dbReference type="AlphaFoldDB" id="A0A382VDN2"/>
<accession>A0A382VDN2</accession>
<feature type="non-terminal residue" evidence="1">
    <location>
        <position position="1"/>
    </location>
</feature>
<dbReference type="EMBL" id="UINC01151205">
    <property type="protein sequence ID" value="SVD44672.1"/>
    <property type="molecule type" value="Genomic_DNA"/>
</dbReference>
<reference evidence="1" key="1">
    <citation type="submission" date="2018-05" db="EMBL/GenBank/DDBJ databases">
        <authorList>
            <person name="Lanie J.A."/>
            <person name="Ng W.-L."/>
            <person name="Kazmierczak K.M."/>
            <person name="Andrzejewski T.M."/>
            <person name="Davidsen T.M."/>
            <person name="Wayne K.J."/>
            <person name="Tettelin H."/>
            <person name="Glass J.I."/>
            <person name="Rusch D."/>
            <person name="Podicherti R."/>
            <person name="Tsui H.-C.T."/>
            <person name="Winkler M.E."/>
        </authorList>
    </citation>
    <scope>NUCLEOTIDE SEQUENCE</scope>
</reference>
<dbReference type="Gene3D" id="2.60.120.620">
    <property type="entry name" value="q2cbj1_9rhob like domain"/>
    <property type="match status" value="1"/>
</dbReference>
<proteinExistence type="predicted"/>
<name>A0A382VDN2_9ZZZZ</name>
<sequence length="76" mass="9195">CHSLTAHQGQDNESEDRLRISLDYRYQPRSLPVRDDSLEPHMHFTDWTDIYSGWAADDPLKYYWQKWDLQVNARQQ</sequence>
<protein>
    <submittedName>
        <fullName evidence="1">Uncharacterized protein</fullName>
    </submittedName>
</protein>
<organism evidence="1">
    <name type="scientific">marine metagenome</name>
    <dbReference type="NCBI Taxonomy" id="408172"/>
    <lineage>
        <taxon>unclassified sequences</taxon>
        <taxon>metagenomes</taxon>
        <taxon>ecological metagenomes</taxon>
    </lineage>
</organism>
<evidence type="ECO:0000313" key="1">
    <source>
        <dbReference type="EMBL" id="SVD44672.1"/>
    </source>
</evidence>